<name>A0A0E9XF53_ANGAN</name>
<dbReference type="AlphaFoldDB" id="A0A0E9XF53"/>
<protein>
    <submittedName>
        <fullName evidence="1">Uncharacterized protein</fullName>
    </submittedName>
</protein>
<dbReference type="EMBL" id="GBXM01007481">
    <property type="protein sequence ID" value="JAI01097.1"/>
    <property type="molecule type" value="Transcribed_RNA"/>
</dbReference>
<reference evidence="1" key="1">
    <citation type="submission" date="2014-11" db="EMBL/GenBank/DDBJ databases">
        <authorList>
            <person name="Amaro Gonzalez C."/>
        </authorList>
    </citation>
    <scope>NUCLEOTIDE SEQUENCE</scope>
</reference>
<proteinExistence type="predicted"/>
<organism evidence="1">
    <name type="scientific">Anguilla anguilla</name>
    <name type="common">European freshwater eel</name>
    <name type="synonym">Muraena anguilla</name>
    <dbReference type="NCBI Taxonomy" id="7936"/>
    <lineage>
        <taxon>Eukaryota</taxon>
        <taxon>Metazoa</taxon>
        <taxon>Chordata</taxon>
        <taxon>Craniata</taxon>
        <taxon>Vertebrata</taxon>
        <taxon>Euteleostomi</taxon>
        <taxon>Actinopterygii</taxon>
        <taxon>Neopterygii</taxon>
        <taxon>Teleostei</taxon>
        <taxon>Anguilliformes</taxon>
        <taxon>Anguillidae</taxon>
        <taxon>Anguilla</taxon>
    </lineage>
</organism>
<evidence type="ECO:0000313" key="1">
    <source>
        <dbReference type="EMBL" id="JAI01097.1"/>
    </source>
</evidence>
<sequence>MALQWYFMNSKWIQQLPRSKLVLLKLPKKTRYKTLCKKIKKFMHTILSETTPISFQRKNKNEALFSEETPLS</sequence>
<reference evidence="1" key="2">
    <citation type="journal article" date="2015" name="Fish Shellfish Immunol.">
        <title>Early steps in the European eel (Anguilla anguilla)-Vibrio vulnificus interaction in the gills: Role of the RtxA13 toxin.</title>
        <authorList>
            <person name="Callol A."/>
            <person name="Pajuelo D."/>
            <person name="Ebbesson L."/>
            <person name="Teles M."/>
            <person name="MacKenzie S."/>
            <person name="Amaro C."/>
        </authorList>
    </citation>
    <scope>NUCLEOTIDE SEQUENCE</scope>
</reference>
<accession>A0A0E9XF53</accession>